<keyword evidence="1" id="KW-0472">Membrane</keyword>
<keyword evidence="1" id="KW-1133">Transmembrane helix</keyword>
<dbReference type="Proteomes" id="UP000008068">
    <property type="component" value="Unassembled WGS sequence"/>
</dbReference>
<dbReference type="PANTHER" id="PTHR31720:SF12">
    <property type="entry name" value="SERPENTINE RECEPTOR, CLASS T-RELATED"/>
    <property type="match status" value="1"/>
</dbReference>
<gene>
    <name evidence="2" type="ORF">CAEBREN_02523</name>
</gene>
<evidence type="ECO:0000313" key="3">
    <source>
        <dbReference type="Proteomes" id="UP000008068"/>
    </source>
</evidence>
<dbReference type="EMBL" id="GL379895">
    <property type="protein sequence ID" value="EGT32259.1"/>
    <property type="molecule type" value="Genomic_DNA"/>
</dbReference>
<dbReference type="InParanoid" id="G0NJF4"/>
<accession>G0NJF4</accession>
<evidence type="ECO:0000313" key="2">
    <source>
        <dbReference type="EMBL" id="EGT32259.1"/>
    </source>
</evidence>
<feature type="transmembrane region" description="Helical" evidence="1">
    <location>
        <begin position="22"/>
        <end position="43"/>
    </location>
</feature>
<keyword evidence="1" id="KW-0812">Transmembrane</keyword>
<dbReference type="AlphaFoldDB" id="G0NJF4"/>
<keyword evidence="3" id="KW-1185">Reference proteome</keyword>
<organism evidence="3">
    <name type="scientific">Caenorhabditis brenneri</name>
    <name type="common">Nematode worm</name>
    <dbReference type="NCBI Taxonomy" id="135651"/>
    <lineage>
        <taxon>Eukaryota</taxon>
        <taxon>Metazoa</taxon>
        <taxon>Ecdysozoa</taxon>
        <taxon>Nematoda</taxon>
        <taxon>Chromadorea</taxon>
        <taxon>Rhabditida</taxon>
        <taxon>Rhabditina</taxon>
        <taxon>Rhabditomorpha</taxon>
        <taxon>Rhabditoidea</taxon>
        <taxon>Rhabditidae</taxon>
        <taxon>Peloderinae</taxon>
        <taxon>Caenorhabditis</taxon>
    </lineage>
</organism>
<dbReference type="PANTHER" id="PTHR31720">
    <property type="entry name" value="SERPENTINE RECEPTOR, CLASS Z-RELATED"/>
    <property type="match status" value="1"/>
</dbReference>
<feature type="transmembrane region" description="Helical" evidence="1">
    <location>
        <begin position="102"/>
        <end position="123"/>
    </location>
</feature>
<feature type="transmembrane region" description="Helical" evidence="1">
    <location>
        <begin position="129"/>
        <end position="153"/>
    </location>
</feature>
<dbReference type="InterPro" id="IPR018817">
    <property type="entry name" value="7TM_GPCR_serpentine_rcpt_Srz"/>
</dbReference>
<sequence>METQNWFNPESVQPLQTSLENVLLFFLILFLCIFACVMFPYFVKRVYQNKNEEKVRSRKLSDFCGSAVLHDKSQLPDQNLQNLRFCDIANPLYSHFRHIYRAICLIYASFGISILVILIIAGTNLTNGLLITSISSNMLIIWGGCVAIIILIVQVHQFTISLVAISKFVSVFTSDYQKSIEKALTIIRCFLYPIVLTADSYIGSTFETNGELQCWIVYLIEKGATGEFKEKYC</sequence>
<proteinExistence type="predicted"/>
<dbReference type="Pfam" id="PF10325">
    <property type="entry name" value="7TM_GPCR_Srz"/>
    <property type="match status" value="1"/>
</dbReference>
<reference evidence="3" key="1">
    <citation type="submission" date="2011-07" db="EMBL/GenBank/DDBJ databases">
        <authorList>
            <consortium name="Caenorhabditis brenneri Sequencing and Analysis Consortium"/>
            <person name="Wilson R.K."/>
        </authorList>
    </citation>
    <scope>NUCLEOTIDE SEQUENCE [LARGE SCALE GENOMIC DNA]</scope>
    <source>
        <strain evidence="3">PB2801</strain>
    </source>
</reference>
<evidence type="ECO:0000256" key="1">
    <source>
        <dbReference type="SAM" id="Phobius"/>
    </source>
</evidence>
<name>G0NJF4_CAEBE</name>
<protein>
    <submittedName>
        <fullName evidence="2">Uncharacterized protein</fullName>
    </submittedName>
</protein>
<dbReference type="HOGENOM" id="CLU_1190758_0_0_1"/>